<evidence type="ECO:0000256" key="1">
    <source>
        <dbReference type="SAM" id="MobiDB-lite"/>
    </source>
</evidence>
<proteinExistence type="predicted"/>
<dbReference type="EMBL" id="KR029603">
    <property type="protein sequence ID" value="AKH48477.1"/>
    <property type="molecule type" value="Genomic_DNA"/>
</dbReference>
<protein>
    <submittedName>
        <fullName evidence="2">Uncharacterized protein</fullName>
    </submittedName>
</protein>
<evidence type="ECO:0000313" key="2">
    <source>
        <dbReference type="EMBL" id="AKH48477.1"/>
    </source>
</evidence>
<feature type="compositionally biased region" description="Basic residues" evidence="1">
    <location>
        <begin position="8"/>
        <end position="17"/>
    </location>
</feature>
<feature type="region of interest" description="Disordered" evidence="1">
    <location>
        <begin position="1"/>
        <end position="23"/>
    </location>
</feature>
<organism evidence="2">
    <name type="scientific">uncultured marine virus</name>
    <dbReference type="NCBI Taxonomy" id="186617"/>
    <lineage>
        <taxon>Viruses</taxon>
        <taxon>environmental samples</taxon>
    </lineage>
</organism>
<sequence>MPQTTRHANTRFRRRGTSRPVPTLPNQWMFLVKSRGLPVCGSVRMARSAT</sequence>
<reference evidence="2" key="2">
    <citation type="submission" date="2015-03" db="EMBL/GenBank/DDBJ databases">
        <authorList>
            <person name="Chow C.-E.T."/>
            <person name="Winget D.M."/>
            <person name="White R.A.III."/>
            <person name="Hallam S.J."/>
            <person name="Suttle C.A."/>
        </authorList>
    </citation>
    <scope>NUCLEOTIDE SEQUENCE</scope>
    <source>
        <strain evidence="2">Oxic1_8</strain>
    </source>
</reference>
<name>A0A0F7LAV2_9VIRU</name>
<accession>A0A0F7LAV2</accession>
<reference evidence="2" key="1">
    <citation type="journal article" date="2015" name="Front. Microbiol.">
        <title>Combining genomic sequencing methods to explore viral diversity and reveal potential virus-host interactions.</title>
        <authorList>
            <person name="Chow C.E."/>
            <person name="Winget D.M."/>
            <person name="White R.A.III."/>
            <person name="Hallam S.J."/>
            <person name="Suttle C.A."/>
        </authorList>
    </citation>
    <scope>NUCLEOTIDE SEQUENCE</scope>
    <source>
        <strain evidence="2">Oxic1_8</strain>
    </source>
</reference>